<protein>
    <submittedName>
        <fullName evidence="2">SGNH/GDSL hydrolase family protein</fullName>
    </submittedName>
</protein>
<keyword evidence="3" id="KW-1185">Reference proteome</keyword>
<name>A0A4V3XKI2_9RHOB</name>
<evidence type="ECO:0000259" key="1">
    <source>
        <dbReference type="Pfam" id="PF13472"/>
    </source>
</evidence>
<gene>
    <name evidence="2" type="ORF">E4Z66_09105</name>
</gene>
<dbReference type="EMBL" id="SRKY01000002">
    <property type="protein sequence ID" value="THH37083.1"/>
    <property type="molecule type" value="Genomic_DNA"/>
</dbReference>
<dbReference type="CDD" id="cd01836">
    <property type="entry name" value="FeeA_FeeB_like"/>
    <property type="match status" value="1"/>
</dbReference>
<dbReference type="GO" id="GO:0016788">
    <property type="term" value="F:hydrolase activity, acting on ester bonds"/>
    <property type="evidence" value="ECO:0007669"/>
    <property type="project" value="UniProtKB-ARBA"/>
</dbReference>
<dbReference type="Proteomes" id="UP000306602">
    <property type="component" value="Unassembled WGS sequence"/>
</dbReference>
<dbReference type="Gene3D" id="3.40.50.1110">
    <property type="entry name" value="SGNH hydrolase"/>
    <property type="match status" value="1"/>
</dbReference>
<reference evidence="2 3" key="1">
    <citation type="submission" date="2019-04" db="EMBL/GenBank/DDBJ databases">
        <title>Shimia ponticola sp. nov., isolated from seawater.</title>
        <authorList>
            <person name="Kim Y.-O."/>
            <person name="Yoon J.-H."/>
        </authorList>
    </citation>
    <scope>NUCLEOTIDE SEQUENCE [LARGE SCALE GENOMIC DNA]</scope>
    <source>
        <strain evidence="2 3">MYP11</strain>
    </source>
</reference>
<dbReference type="SUPFAM" id="SSF52266">
    <property type="entry name" value="SGNH hydrolase"/>
    <property type="match status" value="1"/>
</dbReference>
<dbReference type="Pfam" id="PF13472">
    <property type="entry name" value="Lipase_GDSL_2"/>
    <property type="match status" value="1"/>
</dbReference>
<keyword evidence="2" id="KW-0378">Hydrolase</keyword>
<dbReference type="AlphaFoldDB" id="A0A4V3XKI2"/>
<proteinExistence type="predicted"/>
<comment type="caution">
    <text evidence="2">The sequence shown here is derived from an EMBL/GenBank/DDBJ whole genome shotgun (WGS) entry which is preliminary data.</text>
</comment>
<accession>A0A4V3XKI2</accession>
<dbReference type="OrthoDB" id="9804395at2"/>
<organism evidence="2 3">
    <name type="scientific">Aliishimia ponticola</name>
    <dbReference type="NCBI Taxonomy" id="2499833"/>
    <lineage>
        <taxon>Bacteria</taxon>
        <taxon>Pseudomonadati</taxon>
        <taxon>Pseudomonadota</taxon>
        <taxon>Alphaproteobacteria</taxon>
        <taxon>Rhodobacterales</taxon>
        <taxon>Paracoccaceae</taxon>
        <taxon>Aliishimia</taxon>
    </lineage>
</organism>
<dbReference type="InterPro" id="IPR013830">
    <property type="entry name" value="SGNH_hydro"/>
</dbReference>
<evidence type="ECO:0000313" key="3">
    <source>
        <dbReference type="Proteomes" id="UP000306602"/>
    </source>
</evidence>
<sequence>MRRDTRNMVARTRIDVPLTLALSPLLAAQALWVRRRALQLPEPDGVRTGQIGSGPDLRLLVIGDSSAAGVGVMRQEQALTPQLAANLADGRKVTWHLAARNGATTADAPGLLAPLKGEAFDLAYVIFGVNDAKDLRSERAWRRDLSALTDTLKQNHGAPRIFFSGLPPIRAFPLLPEPLRSVLSLRAQRFDHALQKVARRSACHHLPIDVPLDPAGMAEDGFHPGAGIYTTWAEHAAIRIARHL</sequence>
<feature type="domain" description="SGNH hydrolase-type esterase" evidence="1">
    <location>
        <begin position="61"/>
        <end position="226"/>
    </location>
</feature>
<evidence type="ECO:0000313" key="2">
    <source>
        <dbReference type="EMBL" id="THH37083.1"/>
    </source>
</evidence>
<dbReference type="InterPro" id="IPR036514">
    <property type="entry name" value="SGNH_hydro_sf"/>
</dbReference>